<comment type="caution">
    <text evidence="2">The sequence shown here is derived from an EMBL/GenBank/DDBJ whole genome shotgun (WGS) entry which is preliminary data.</text>
</comment>
<keyword evidence="3" id="KW-1185">Reference proteome</keyword>
<feature type="domain" description="DUF5615" evidence="1">
    <location>
        <begin position="1"/>
        <end position="108"/>
    </location>
</feature>
<sequence>MNFVIDEGIDSAVIAQLRHNKHSVWAVAEMVPGLTDERILQIAQEREAILVTADKDFGELVFRQGHASHGVLLLRLHGLAAATKATLVGQVVDAHADKIPKSFVVVTQDLVQIRLQPQ</sequence>
<protein>
    <recommendedName>
        <fullName evidence="1">DUF5615 domain-containing protein</fullName>
    </recommendedName>
</protein>
<dbReference type="EMBL" id="CAJNBJ010000016">
    <property type="protein sequence ID" value="CAE6748877.1"/>
    <property type="molecule type" value="Genomic_DNA"/>
</dbReference>
<reference evidence="2 3" key="1">
    <citation type="submission" date="2021-02" db="EMBL/GenBank/DDBJ databases">
        <authorList>
            <person name="Han P."/>
        </authorList>
    </citation>
    <scope>NUCLEOTIDE SEQUENCE [LARGE SCALE GENOMIC DNA]</scope>
    <source>
        <strain evidence="2">Candidatus Nitrospira sp. ZN2</strain>
    </source>
</reference>
<gene>
    <name evidence="2" type="ORF">NSPZN2_30071</name>
</gene>
<dbReference type="InterPro" id="IPR041049">
    <property type="entry name" value="DUF5615"/>
</dbReference>
<evidence type="ECO:0000313" key="2">
    <source>
        <dbReference type="EMBL" id="CAE6748877.1"/>
    </source>
</evidence>
<evidence type="ECO:0000259" key="1">
    <source>
        <dbReference type="Pfam" id="PF18480"/>
    </source>
</evidence>
<proteinExistence type="predicted"/>
<accession>A0ABM8REK2</accession>
<evidence type="ECO:0000313" key="3">
    <source>
        <dbReference type="Proteomes" id="UP000675880"/>
    </source>
</evidence>
<name>A0ABM8REK2_9BACT</name>
<dbReference type="Proteomes" id="UP000675880">
    <property type="component" value="Unassembled WGS sequence"/>
</dbReference>
<organism evidence="2 3">
    <name type="scientific">Nitrospira defluvii</name>
    <dbReference type="NCBI Taxonomy" id="330214"/>
    <lineage>
        <taxon>Bacteria</taxon>
        <taxon>Pseudomonadati</taxon>
        <taxon>Nitrospirota</taxon>
        <taxon>Nitrospiria</taxon>
        <taxon>Nitrospirales</taxon>
        <taxon>Nitrospiraceae</taxon>
        <taxon>Nitrospira</taxon>
    </lineage>
</organism>
<dbReference type="Pfam" id="PF18480">
    <property type="entry name" value="DUF5615"/>
    <property type="match status" value="1"/>
</dbReference>
<dbReference type="RefSeq" id="WP_213042283.1">
    <property type="nucleotide sequence ID" value="NZ_CAJNBJ010000016.1"/>
</dbReference>